<keyword evidence="4" id="KW-1185">Reference proteome</keyword>
<dbReference type="InterPro" id="IPR002018">
    <property type="entry name" value="CarbesteraseB"/>
</dbReference>
<dbReference type="PANTHER" id="PTHR43903">
    <property type="entry name" value="NEUROLIGIN"/>
    <property type="match status" value="1"/>
</dbReference>
<reference evidence="3 4" key="1">
    <citation type="submission" date="2024-02" db="EMBL/GenBank/DDBJ databases">
        <authorList>
            <person name="Daric V."/>
            <person name="Darras S."/>
        </authorList>
    </citation>
    <scope>NUCLEOTIDE SEQUENCE [LARGE SCALE GENOMIC DNA]</scope>
</reference>
<comment type="caution">
    <text evidence="3">The sequence shown here is derived from an EMBL/GenBank/DDBJ whole genome shotgun (WGS) entry which is preliminary data.</text>
</comment>
<dbReference type="Gene3D" id="3.40.50.1820">
    <property type="entry name" value="alpha/beta hydrolase"/>
    <property type="match status" value="1"/>
</dbReference>
<comment type="similarity">
    <text evidence="1">Belongs to the type-B carboxylesterase/lipase family.</text>
</comment>
<dbReference type="SUPFAM" id="SSF53474">
    <property type="entry name" value="alpha/beta-Hydrolases"/>
    <property type="match status" value="1"/>
</dbReference>
<proteinExistence type="inferred from homology"/>
<accession>A0ABP0H0J7</accession>
<evidence type="ECO:0000313" key="3">
    <source>
        <dbReference type="EMBL" id="CAK8697509.1"/>
    </source>
</evidence>
<evidence type="ECO:0000259" key="2">
    <source>
        <dbReference type="Pfam" id="PF00135"/>
    </source>
</evidence>
<dbReference type="EMBL" id="CAWYQH010000163">
    <property type="protein sequence ID" value="CAK8697509.1"/>
    <property type="molecule type" value="Genomic_DNA"/>
</dbReference>
<organism evidence="3 4">
    <name type="scientific">Clavelina lepadiformis</name>
    <name type="common">Light-bulb sea squirt</name>
    <name type="synonym">Ascidia lepadiformis</name>
    <dbReference type="NCBI Taxonomy" id="159417"/>
    <lineage>
        <taxon>Eukaryota</taxon>
        <taxon>Metazoa</taxon>
        <taxon>Chordata</taxon>
        <taxon>Tunicata</taxon>
        <taxon>Ascidiacea</taxon>
        <taxon>Aplousobranchia</taxon>
        <taxon>Clavelinidae</taxon>
        <taxon>Clavelina</taxon>
    </lineage>
</organism>
<evidence type="ECO:0000256" key="1">
    <source>
        <dbReference type="ARBA" id="ARBA00005964"/>
    </source>
</evidence>
<dbReference type="InterPro" id="IPR051093">
    <property type="entry name" value="Neuroligin/BSAL"/>
</dbReference>
<sequence>MTECPIVETVYGKVKGRACPLAKAQEAKQVFRYSRIPFAKPPVDDLRFEPPEKCEPWDGIRDCVEGDPIPQQSIDAIKELNFYRPEVQEFENDNELVDEDCLYLRVYTNNPNKKADMPVSMLVAVVGLCFSSPVSIYKGCKFPPTEIHFKVMVWFYGGAFLFGNNGASSGQVICGLHDVVLVVPNYRVSVFGFLSLGRDTACPGNFGMLDQVMALQ</sequence>
<dbReference type="Proteomes" id="UP001642483">
    <property type="component" value="Unassembled WGS sequence"/>
</dbReference>
<name>A0ABP0H0J7_CLALP</name>
<protein>
    <recommendedName>
        <fullName evidence="2">Carboxylesterase type B domain-containing protein</fullName>
    </recommendedName>
</protein>
<evidence type="ECO:0000313" key="4">
    <source>
        <dbReference type="Proteomes" id="UP001642483"/>
    </source>
</evidence>
<dbReference type="InterPro" id="IPR029058">
    <property type="entry name" value="AB_hydrolase_fold"/>
</dbReference>
<dbReference type="Pfam" id="PF00135">
    <property type="entry name" value="COesterase"/>
    <property type="match status" value="1"/>
</dbReference>
<feature type="domain" description="Carboxylesterase type B" evidence="2">
    <location>
        <begin position="4"/>
        <end position="216"/>
    </location>
</feature>
<gene>
    <name evidence="3" type="ORF">CVLEPA_LOCUS30718</name>
</gene>